<accession>A0A8H7HNV2</accession>
<dbReference type="InterPro" id="IPR036322">
    <property type="entry name" value="WD40_repeat_dom_sf"/>
</dbReference>
<dbReference type="CDD" id="cd00200">
    <property type="entry name" value="WD40"/>
    <property type="match status" value="2"/>
</dbReference>
<feature type="repeat" description="WD" evidence="3">
    <location>
        <begin position="312"/>
        <end position="353"/>
    </location>
</feature>
<name>A0A8H7HNV2_9AGAM</name>
<feature type="repeat" description="WD" evidence="3">
    <location>
        <begin position="279"/>
        <end position="311"/>
    </location>
</feature>
<dbReference type="PROSITE" id="PS50082">
    <property type="entry name" value="WD_REPEATS_2"/>
    <property type="match status" value="13"/>
</dbReference>
<evidence type="ECO:0000313" key="4">
    <source>
        <dbReference type="EMBL" id="KAF8704708.1"/>
    </source>
</evidence>
<dbReference type="InterPro" id="IPR001680">
    <property type="entry name" value="WD40_rpt"/>
</dbReference>
<sequence>MEPVAESTLAVLSNVNSEQISSALRPLQSVLHVSTSKSVVSALHSSFLEFLQSDLAGPLRCDYASHNKLLATQCFAIIERQLRFNICSLEVPYRFDNDVQGFSRHARKSVPPELFYALQYWAYHLQSSRSCDQFVLCLDEFFRKQLMFWVEALNLKRFINRGPRALIEALKWLQKNGNSPEILELQDFIRDACSFTTAFAVNPVCRSTPHLYLSMLPLIPVQNRVRANYRPRSPGILWLNGTTMSRREGVALATWEACCGVTAVAYSPDSMRIAYGFNSLAFSPDGARLISSSRDRTIRMWDTRTGAALEFCKSYAQDISSVAFSPDGTLVVAGGDDCTVHVWDSNSGILIHGPLENHTVGVTVIIFSPDSTKCASGSYDRTIRVWLTNADGATLGPTHAFKGHTAGILAIAFSPDGDSLVSGSLDRTIRIWSSANGTPLSKPFEGHTDAVSAVVFSCDGTKAISGSWDCTVCVWNAIDSAQISGPFTGHAQGVTCLSICPNGGSIVSGSWDGSIHFWDPHSNFTRDFDDHGHTQAITCVQFSPDGNSIISASEDSLVCIWDIETGDRRIKTNKGHIGKVNSVTFSPDGRQFLTGGDDLYGGPKNPGALWSAPVLGTSSLGSDESGLLGEDLRALHEYFRAPVEDCVACLWDSETGAMIGAPLAGHESGITSVAFSSNGSRIATSSYDSMIFIWDTRSAEVVNCLRGHTQNVTAVMFSPDGSHIVSGSWDNTVRLWVVNTGGKIARTSTDNSEIANGHSDIVTCVAFSSDSTRIASGSYDETVQIWNCSGNGPLLAKLFQCHVNAVVSVVFLPDSTQIVTGSRDGTIRIWDAQRGILIFDQFTRHTDVVNSIAFAPDGRRIVSGSTDCTIRIWEVPDEYNERRVWAINNEGWLMDPDQRPILWVPGDIRREFPRPPNTHVFSSRGSIIISPSKVDLALGQIWSQPPDIRQ</sequence>
<evidence type="ECO:0000256" key="2">
    <source>
        <dbReference type="ARBA" id="ARBA00022737"/>
    </source>
</evidence>
<feature type="repeat" description="WD" evidence="3">
    <location>
        <begin position="705"/>
        <end position="746"/>
    </location>
</feature>
<feature type="repeat" description="WD" evidence="3">
    <location>
        <begin position="487"/>
        <end position="519"/>
    </location>
</feature>
<feature type="repeat" description="WD" evidence="3">
    <location>
        <begin position="573"/>
        <end position="598"/>
    </location>
</feature>
<dbReference type="SUPFAM" id="SSF50978">
    <property type="entry name" value="WD40 repeat-like"/>
    <property type="match status" value="2"/>
</dbReference>
<evidence type="ECO:0000256" key="3">
    <source>
        <dbReference type="PROSITE-ProRule" id="PRU00221"/>
    </source>
</evidence>
<dbReference type="SMART" id="SM00320">
    <property type="entry name" value="WD40"/>
    <property type="match status" value="13"/>
</dbReference>
<dbReference type="Gene3D" id="2.130.10.10">
    <property type="entry name" value="YVTN repeat-like/Quinoprotein amine dehydrogenase"/>
    <property type="match status" value="5"/>
</dbReference>
<dbReference type="InterPro" id="IPR019775">
    <property type="entry name" value="WD40_repeat_CS"/>
</dbReference>
<feature type="repeat" description="WD" evidence="3">
    <location>
        <begin position="842"/>
        <end position="883"/>
    </location>
</feature>
<feature type="repeat" description="WD" evidence="3">
    <location>
        <begin position="755"/>
        <end position="787"/>
    </location>
</feature>
<dbReference type="PRINTS" id="PR00320">
    <property type="entry name" value="GPROTEINBRPT"/>
</dbReference>
<proteinExistence type="predicted"/>
<gene>
    <name evidence="4" type="ORF">RHS03_05999</name>
</gene>
<feature type="repeat" description="WD" evidence="3">
    <location>
        <begin position="444"/>
        <end position="476"/>
    </location>
</feature>
<organism evidence="4 5">
    <name type="scientific">Rhizoctonia solani</name>
    <dbReference type="NCBI Taxonomy" id="456999"/>
    <lineage>
        <taxon>Eukaryota</taxon>
        <taxon>Fungi</taxon>
        <taxon>Dikarya</taxon>
        <taxon>Basidiomycota</taxon>
        <taxon>Agaricomycotina</taxon>
        <taxon>Agaricomycetes</taxon>
        <taxon>Cantharellales</taxon>
        <taxon>Ceratobasidiaceae</taxon>
        <taxon>Rhizoctonia</taxon>
    </lineage>
</organism>
<dbReference type="InterPro" id="IPR011047">
    <property type="entry name" value="Quinoprotein_ADH-like_sf"/>
</dbReference>
<comment type="caution">
    <text evidence="4">The sequence shown here is derived from an EMBL/GenBank/DDBJ whole genome shotgun (WGS) entry which is preliminary data.</text>
</comment>
<dbReference type="EMBL" id="JACYCD010000054">
    <property type="protein sequence ID" value="KAF8704708.1"/>
    <property type="molecule type" value="Genomic_DNA"/>
</dbReference>
<dbReference type="PANTHER" id="PTHR19848:SF8">
    <property type="entry name" value="F-BOX AND WD REPEAT DOMAIN CONTAINING 7"/>
    <property type="match status" value="1"/>
</dbReference>
<dbReference type="PANTHER" id="PTHR19848">
    <property type="entry name" value="WD40 REPEAT PROTEIN"/>
    <property type="match status" value="1"/>
</dbReference>
<feature type="repeat" description="WD" evidence="3">
    <location>
        <begin position="355"/>
        <end position="386"/>
    </location>
</feature>
<protein>
    <submittedName>
        <fullName evidence="4">WD40 repeat-like protein</fullName>
    </submittedName>
</protein>
<evidence type="ECO:0000313" key="5">
    <source>
        <dbReference type="Proteomes" id="UP000602905"/>
    </source>
</evidence>
<keyword evidence="1 3" id="KW-0853">WD repeat</keyword>
<dbReference type="OrthoDB" id="538223at2759"/>
<dbReference type="PROSITE" id="PS00678">
    <property type="entry name" value="WD_REPEATS_1"/>
    <property type="match status" value="5"/>
</dbReference>
<feature type="repeat" description="WD" evidence="3">
    <location>
        <begin position="799"/>
        <end position="840"/>
    </location>
</feature>
<dbReference type="SUPFAM" id="SSF50998">
    <property type="entry name" value="Quinoprotein alcohol dehydrogenase-like"/>
    <property type="match status" value="1"/>
</dbReference>
<feature type="repeat" description="WD" evidence="3">
    <location>
        <begin position="663"/>
        <end position="704"/>
    </location>
</feature>
<evidence type="ECO:0000256" key="1">
    <source>
        <dbReference type="ARBA" id="ARBA00022574"/>
    </source>
</evidence>
<feature type="repeat" description="WD" evidence="3">
    <location>
        <begin position="401"/>
        <end position="442"/>
    </location>
</feature>
<reference evidence="4" key="1">
    <citation type="submission" date="2020-09" db="EMBL/GenBank/DDBJ databases">
        <title>Comparative genome analyses of four rice-infecting Rhizoctonia solani isolates reveal extensive enrichment of homogalacturonan modification genes.</title>
        <authorList>
            <person name="Lee D.-Y."/>
            <person name="Jeon J."/>
            <person name="Kim K.-T."/>
            <person name="Cheong K."/>
            <person name="Song H."/>
            <person name="Choi G."/>
            <person name="Ko J."/>
            <person name="Opiyo S.O."/>
            <person name="Zuo S."/>
            <person name="Madhav S."/>
            <person name="Lee Y.-H."/>
            <person name="Wang G.-L."/>
        </authorList>
    </citation>
    <scope>NUCLEOTIDE SEQUENCE</scope>
    <source>
        <strain evidence="4">AG1-IA WGL</strain>
    </source>
</reference>
<feature type="non-terminal residue" evidence="4">
    <location>
        <position position="1"/>
    </location>
</feature>
<dbReference type="InterPro" id="IPR020472">
    <property type="entry name" value="WD40_PAC1"/>
</dbReference>
<dbReference type="PROSITE" id="PS50294">
    <property type="entry name" value="WD_REPEATS_REGION"/>
    <property type="match status" value="12"/>
</dbReference>
<keyword evidence="2" id="KW-0677">Repeat</keyword>
<dbReference type="AlphaFoldDB" id="A0A8H7HNV2"/>
<feature type="repeat" description="WD" evidence="3">
    <location>
        <begin position="530"/>
        <end position="571"/>
    </location>
</feature>
<dbReference type="InterPro" id="IPR015943">
    <property type="entry name" value="WD40/YVTN_repeat-like_dom_sf"/>
</dbReference>
<dbReference type="Pfam" id="PF00400">
    <property type="entry name" value="WD40"/>
    <property type="match status" value="13"/>
</dbReference>
<dbReference type="Proteomes" id="UP000602905">
    <property type="component" value="Unassembled WGS sequence"/>
</dbReference>